<feature type="domain" description="RING-type" evidence="5">
    <location>
        <begin position="104"/>
        <end position="148"/>
    </location>
</feature>
<dbReference type="InterPro" id="IPR052788">
    <property type="entry name" value="RING-type_E3_ligase_ATL"/>
</dbReference>
<dbReference type="PANTHER" id="PTHR45798:SF88">
    <property type="entry name" value="RING-H2 FINGER PROTEIN ATL61-RELATED"/>
    <property type="match status" value="1"/>
</dbReference>
<dbReference type="AlphaFoldDB" id="A0A8X7BZK3"/>
<dbReference type="PROSITE" id="PS50089">
    <property type="entry name" value="ZF_RING_2"/>
    <property type="match status" value="1"/>
</dbReference>
<dbReference type="Gene3D" id="3.30.40.10">
    <property type="entry name" value="Zinc/RING finger domain, C3HC4 (zinc finger)"/>
    <property type="match status" value="1"/>
</dbReference>
<sequence>MPFQLLAYADDTDIIGRSERAVKEAFSVLESSATNMGLTVNEDKTKVKEILSSLVKFHPMTKKGEKRKRNVEKQANKVKKIRSRANIKEEARILSQEEEEALECCICRDTQSFEKMKFLICGHKFHEFCIDKWFMSTPGAPTLCPLCRTDQTHESLYLLEDSPNLSLPAVHNK</sequence>
<dbReference type="PANTHER" id="PTHR45798">
    <property type="entry name" value="RING-H2 FINGER PROTEIN ATL61-RELATED-RELATED"/>
    <property type="match status" value="1"/>
</dbReference>
<evidence type="ECO:0008006" key="9">
    <source>
        <dbReference type="Google" id="ProtNLM"/>
    </source>
</evidence>
<keyword evidence="8" id="KW-1185">Reference proteome</keyword>
<evidence type="ECO:0000256" key="3">
    <source>
        <dbReference type="ARBA" id="ARBA00022833"/>
    </source>
</evidence>
<dbReference type="InterPro" id="IPR000477">
    <property type="entry name" value="RT_dom"/>
</dbReference>
<dbReference type="EMBL" id="BMAV01006671">
    <property type="protein sequence ID" value="GFY48813.1"/>
    <property type="molecule type" value="Genomic_DNA"/>
</dbReference>
<evidence type="ECO:0000256" key="2">
    <source>
        <dbReference type="ARBA" id="ARBA00022771"/>
    </source>
</evidence>
<proteinExistence type="predicted"/>
<dbReference type="SUPFAM" id="SSF57850">
    <property type="entry name" value="RING/U-box"/>
    <property type="match status" value="1"/>
</dbReference>
<comment type="caution">
    <text evidence="7">The sequence shown here is derived from an EMBL/GenBank/DDBJ whole genome shotgun (WGS) entry which is preliminary data.</text>
</comment>
<reference evidence="7" key="1">
    <citation type="submission" date="2020-08" db="EMBL/GenBank/DDBJ databases">
        <title>Multicomponent nature underlies the extraordinary mechanical properties of spider dragline silk.</title>
        <authorList>
            <person name="Kono N."/>
            <person name="Nakamura H."/>
            <person name="Mori M."/>
            <person name="Yoshida Y."/>
            <person name="Ohtoshi R."/>
            <person name="Malay A.D."/>
            <person name="Moran D.A.P."/>
            <person name="Tomita M."/>
            <person name="Numata K."/>
            <person name="Arakawa K."/>
        </authorList>
    </citation>
    <scope>NUCLEOTIDE SEQUENCE</scope>
</reference>
<evidence type="ECO:0000313" key="8">
    <source>
        <dbReference type="Proteomes" id="UP000886998"/>
    </source>
</evidence>
<dbReference type="OrthoDB" id="6428429at2759"/>
<dbReference type="GO" id="GO:0008270">
    <property type="term" value="F:zinc ion binding"/>
    <property type="evidence" value="ECO:0007669"/>
    <property type="project" value="UniProtKB-KW"/>
</dbReference>
<accession>A0A8X7BZK3</accession>
<evidence type="ECO:0000259" key="5">
    <source>
        <dbReference type="PROSITE" id="PS50089"/>
    </source>
</evidence>
<dbReference type="Proteomes" id="UP000886998">
    <property type="component" value="Unassembled WGS sequence"/>
</dbReference>
<dbReference type="InterPro" id="IPR013083">
    <property type="entry name" value="Znf_RING/FYVE/PHD"/>
</dbReference>
<feature type="domain" description="Reverse transcriptase" evidence="6">
    <location>
        <begin position="1"/>
        <end position="62"/>
    </location>
</feature>
<dbReference type="InterPro" id="IPR001841">
    <property type="entry name" value="Znf_RING"/>
</dbReference>
<protein>
    <recommendedName>
        <fullName evidence="9">RING-type domain-containing protein</fullName>
    </recommendedName>
</protein>
<organism evidence="7 8">
    <name type="scientific">Trichonephila inaurata madagascariensis</name>
    <dbReference type="NCBI Taxonomy" id="2747483"/>
    <lineage>
        <taxon>Eukaryota</taxon>
        <taxon>Metazoa</taxon>
        <taxon>Ecdysozoa</taxon>
        <taxon>Arthropoda</taxon>
        <taxon>Chelicerata</taxon>
        <taxon>Arachnida</taxon>
        <taxon>Araneae</taxon>
        <taxon>Araneomorphae</taxon>
        <taxon>Entelegynae</taxon>
        <taxon>Araneoidea</taxon>
        <taxon>Nephilidae</taxon>
        <taxon>Trichonephila</taxon>
        <taxon>Trichonephila inaurata</taxon>
    </lineage>
</organism>
<dbReference type="Pfam" id="PF13639">
    <property type="entry name" value="zf-RING_2"/>
    <property type="match status" value="1"/>
</dbReference>
<name>A0A8X7BZK3_9ARAC</name>
<evidence type="ECO:0000259" key="6">
    <source>
        <dbReference type="PROSITE" id="PS50878"/>
    </source>
</evidence>
<keyword evidence="1" id="KW-0479">Metal-binding</keyword>
<dbReference type="CDD" id="cd16448">
    <property type="entry name" value="RING-H2"/>
    <property type="match status" value="1"/>
</dbReference>
<dbReference type="PROSITE" id="PS50878">
    <property type="entry name" value="RT_POL"/>
    <property type="match status" value="1"/>
</dbReference>
<dbReference type="SMART" id="SM00184">
    <property type="entry name" value="RING"/>
    <property type="match status" value="1"/>
</dbReference>
<evidence type="ECO:0000256" key="4">
    <source>
        <dbReference type="PROSITE-ProRule" id="PRU00175"/>
    </source>
</evidence>
<evidence type="ECO:0000256" key="1">
    <source>
        <dbReference type="ARBA" id="ARBA00022723"/>
    </source>
</evidence>
<evidence type="ECO:0000313" key="7">
    <source>
        <dbReference type="EMBL" id="GFY48813.1"/>
    </source>
</evidence>
<keyword evidence="3" id="KW-0862">Zinc</keyword>
<keyword evidence="2 4" id="KW-0863">Zinc-finger</keyword>
<gene>
    <name evidence="7" type="ORF">TNIN_179851</name>
</gene>